<dbReference type="PROSITE" id="PS01036">
    <property type="entry name" value="HSP70_3"/>
    <property type="match status" value="1"/>
</dbReference>
<evidence type="ECO:0000256" key="3">
    <source>
        <dbReference type="ARBA" id="ARBA00022618"/>
    </source>
</evidence>
<dbReference type="Pfam" id="PF02491">
    <property type="entry name" value="SHS2_FTSA"/>
    <property type="match status" value="1"/>
</dbReference>
<dbReference type="CDD" id="cd24048">
    <property type="entry name" value="ASKHA_NBD_FtsA"/>
    <property type="match status" value="1"/>
</dbReference>
<dbReference type="InterPro" id="IPR020823">
    <property type="entry name" value="Cell_div_FtsA"/>
</dbReference>
<keyword evidence="5 6" id="KW-0131">Cell cycle</keyword>
<dbReference type="PIRSF" id="PIRSF003101">
    <property type="entry name" value="FtsA"/>
    <property type="match status" value="1"/>
</dbReference>
<dbReference type="RefSeq" id="WP_418890219.1">
    <property type="nucleotide sequence ID" value="NZ_JBEUWX010000001.1"/>
</dbReference>
<dbReference type="Gene3D" id="3.30.1490.110">
    <property type="match status" value="1"/>
</dbReference>
<dbReference type="InterPro" id="IPR018181">
    <property type="entry name" value="Heat_shock_70_CS"/>
</dbReference>
<evidence type="ECO:0000256" key="1">
    <source>
        <dbReference type="ARBA" id="ARBA00007381"/>
    </source>
</evidence>
<comment type="similarity">
    <text evidence="6 7">Belongs to the FtsA/MreB family.</text>
</comment>
<reference evidence="10" key="1">
    <citation type="submission" date="2024-06" db="EMBL/GenBank/DDBJ databases">
        <title>Radixoralia hellwigii gen. nov., sp nov., isolated from a root canal in the human oral cavity.</title>
        <authorList>
            <person name="Bartsch S."/>
            <person name="Wittmer A."/>
            <person name="Schulz A.-K."/>
            <person name="Neumann-Schaal M."/>
            <person name="Wolf J."/>
            <person name="Gronow S."/>
            <person name="Tennert C."/>
            <person name="Haecker G."/>
            <person name="Cieplik F."/>
            <person name="Al-Ahmad A."/>
        </authorList>
    </citation>
    <scope>NUCLEOTIDE SEQUENCE [LARGE SCALE GENOMIC DNA]</scope>
    <source>
        <strain evidence="10">Wk13</strain>
    </source>
</reference>
<protein>
    <recommendedName>
        <fullName evidence="6 7">Cell division protein FtsA</fullName>
    </recommendedName>
</protein>
<dbReference type="InterPro" id="IPR043129">
    <property type="entry name" value="ATPase_NBD"/>
</dbReference>
<dbReference type="EMBL" id="JBEUWX010000001">
    <property type="protein sequence ID" value="MFA9949062.1"/>
    <property type="molecule type" value="Genomic_DNA"/>
</dbReference>
<dbReference type="PANTHER" id="PTHR32432">
    <property type="entry name" value="CELL DIVISION PROTEIN FTSA-RELATED"/>
    <property type="match status" value="1"/>
</dbReference>
<name>A0ABV4UBM1_9RHOO</name>
<organism evidence="9 10">
    <name type="scientific">Dentiradicibacter hellwigii</name>
    <dbReference type="NCBI Taxonomy" id="3149053"/>
    <lineage>
        <taxon>Bacteria</taxon>
        <taxon>Pseudomonadati</taxon>
        <taxon>Pseudomonadota</taxon>
        <taxon>Betaproteobacteria</taxon>
        <taxon>Rhodocyclales</taxon>
        <taxon>Rhodocyclaceae</taxon>
        <taxon>Dentiradicibacter</taxon>
    </lineage>
</organism>
<evidence type="ECO:0000256" key="4">
    <source>
        <dbReference type="ARBA" id="ARBA00023136"/>
    </source>
</evidence>
<comment type="similarity">
    <text evidence="1">Belongs to the heat shock protein 70 family.</text>
</comment>
<accession>A0ABV4UBM1</accession>
<keyword evidence="3 6" id="KW-0132">Cell division</keyword>
<gene>
    <name evidence="6 9" type="primary">ftsA</name>
    <name evidence="9" type="ORF">ABCS64_01755</name>
</gene>
<keyword evidence="10" id="KW-1185">Reference proteome</keyword>
<proteinExistence type="inferred from homology"/>
<dbReference type="Proteomes" id="UP001574673">
    <property type="component" value="Unassembled WGS sequence"/>
</dbReference>
<dbReference type="PANTHER" id="PTHR32432:SF4">
    <property type="entry name" value="CELL DIVISION PROTEIN FTSA"/>
    <property type="match status" value="1"/>
</dbReference>
<dbReference type="InterPro" id="IPR050696">
    <property type="entry name" value="FtsA/MreB"/>
</dbReference>
<evidence type="ECO:0000256" key="2">
    <source>
        <dbReference type="ARBA" id="ARBA00022475"/>
    </source>
</evidence>
<dbReference type="InterPro" id="IPR003494">
    <property type="entry name" value="SHS2_FtsA"/>
</dbReference>
<evidence type="ECO:0000259" key="8">
    <source>
        <dbReference type="SMART" id="SM00842"/>
    </source>
</evidence>
<evidence type="ECO:0000313" key="10">
    <source>
        <dbReference type="Proteomes" id="UP001574673"/>
    </source>
</evidence>
<keyword evidence="2 6" id="KW-1003">Cell membrane</keyword>
<dbReference type="SMART" id="SM00842">
    <property type="entry name" value="FtsA"/>
    <property type="match status" value="1"/>
</dbReference>
<comment type="subunit">
    <text evidence="6">Self-interacts. Interacts with FtsZ.</text>
</comment>
<comment type="function">
    <text evidence="6 7">Cell division protein that is involved in the assembly of the Z ring. May serve as a membrane anchor for the Z ring.</text>
</comment>
<evidence type="ECO:0000313" key="9">
    <source>
        <dbReference type="EMBL" id="MFA9949062.1"/>
    </source>
</evidence>
<evidence type="ECO:0000256" key="5">
    <source>
        <dbReference type="ARBA" id="ARBA00023306"/>
    </source>
</evidence>
<sequence>MSRENKEFIVGLDIGTTKVVALVAEITPEGGLNIIGMGSQDSRGLRKGVVVNIEETVATISRVMQEVELMADCRIKDVYTGIAGSHIRSFNSNGMVAIKDKEVTPADIERVIETARAMPIPADQEILHILTQEFIIDDQDGIREPIGMSGFRLEVKVHIVTGAVSAAQNIVKCVRRCGLEVCDLVLQPLASSYAVLSEDEKDLGVCLVDIGGGTTDLAVWTQGAIRHTAVIPIAGDQVTNDIAMALRTPTREAEDIKRKFGCALSDLADPEDALDVAGVDDRPSRRLSRRALADVIQPRVEELYELIQAELRRAGFEEVLSSGIVLTGGASIMPGMIELGEEVFHMPVRLGIPKYYGALADVVQNPRFATACGLLMEAQAQRKRGLKVRETSNARQVLGRMRSWFEKNF</sequence>
<dbReference type="NCBIfam" id="TIGR01174">
    <property type="entry name" value="ftsA"/>
    <property type="match status" value="1"/>
</dbReference>
<dbReference type="NCBIfam" id="NF007009">
    <property type="entry name" value="PRK09472.1"/>
    <property type="match status" value="1"/>
</dbReference>
<evidence type="ECO:0000256" key="7">
    <source>
        <dbReference type="PIRNR" id="PIRNR003101"/>
    </source>
</evidence>
<dbReference type="Pfam" id="PF14450">
    <property type="entry name" value="FtsA"/>
    <property type="match status" value="1"/>
</dbReference>
<dbReference type="Gene3D" id="3.30.420.40">
    <property type="match status" value="2"/>
</dbReference>
<evidence type="ECO:0000256" key="6">
    <source>
        <dbReference type="HAMAP-Rule" id="MF_02033"/>
    </source>
</evidence>
<comment type="caution">
    <text evidence="9">The sequence shown here is derived from an EMBL/GenBank/DDBJ whole genome shotgun (WGS) entry which is preliminary data.</text>
</comment>
<dbReference type="SUPFAM" id="SSF53067">
    <property type="entry name" value="Actin-like ATPase domain"/>
    <property type="match status" value="2"/>
</dbReference>
<dbReference type="GO" id="GO:0051301">
    <property type="term" value="P:cell division"/>
    <property type="evidence" value="ECO:0007669"/>
    <property type="project" value="UniProtKB-KW"/>
</dbReference>
<comment type="subcellular location">
    <subcellularLocation>
        <location evidence="6">Cell membrane</location>
        <topology evidence="6">Peripheral membrane protein</topology>
        <orientation evidence="6">Cytoplasmic side</orientation>
    </subcellularLocation>
    <text evidence="6">Localizes to the Z ring in an FtsZ-dependent manner. Targeted to the membrane through a conserved C-terminal amphipathic helix.</text>
</comment>
<feature type="domain" description="SHS2" evidence="8">
    <location>
        <begin position="9"/>
        <end position="195"/>
    </location>
</feature>
<keyword evidence="4 6" id="KW-0472">Membrane</keyword>
<dbReference type="HAMAP" id="MF_02033">
    <property type="entry name" value="FtsA"/>
    <property type="match status" value="1"/>
</dbReference>